<dbReference type="SUPFAM" id="SSF55874">
    <property type="entry name" value="ATPase domain of HSP90 chaperone/DNA topoisomerase II/histidine kinase"/>
    <property type="match status" value="1"/>
</dbReference>
<dbReference type="PANTHER" id="PTHR35526:SF3">
    <property type="entry name" value="ANTI-SIGMA-F FACTOR RSBW"/>
    <property type="match status" value="1"/>
</dbReference>
<evidence type="ECO:0000313" key="3">
    <source>
        <dbReference type="EMBL" id="SDF02982.1"/>
    </source>
</evidence>
<dbReference type="InterPro" id="IPR036890">
    <property type="entry name" value="HATPase_C_sf"/>
</dbReference>
<protein>
    <submittedName>
        <fullName evidence="3">Serine/threonine-protein kinase RsbW</fullName>
    </submittedName>
</protein>
<dbReference type="InterPro" id="IPR050267">
    <property type="entry name" value="Anti-sigma-factor_SerPK"/>
</dbReference>
<organism evidence="3 4">
    <name type="scientific">Terriglobus roseus</name>
    <dbReference type="NCBI Taxonomy" id="392734"/>
    <lineage>
        <taxon>Bacteria</taxon>
        <taxon>Pseudomonadati</taxon>
        <taxon>Acidobacteriota</taxon>
        <taxon>Terriglobia</taxon>
        <taxon>Terriglobales</taxon>
        <taxon>Acidobacteriaceae</taxon>
        <taxon>Terriglobus</taxon>
    </lineage>
</organism>
<dbReference type="AlphaFoldDB" id="A0A1G7HRC6"/>
<dbReference type="GO" id="GO:0004674">
    <property type="term" value="F:protein serine/threonine kinase activity"/>
    <property type="evidence" value="ECO:0007669"/>
    <property type="project" value="UniProtKB-KW"/>
</dbReference>
<evidence type="ECO:0000256" key="1">
    <source>
        <dbReference type="ARBA" id="ARBA00022527"/>
    </source>
</evidence>
<dbReference type="EMBL" id="LT629690">
    <property type="protein sequence ID" value="SDF02982.1"/>
    <property type="molecule type" value="Genomic_DNA"/>
</dbReference>
<keyword evidence="4" id="KW-1185">Reference proteome</keyword>
<proteinExistence type="predicted"/>
<dbReference type="PANTHER" id="PTHR35526">
    <property type="entry name" value="ANTI-SIGMA-F FACTOR RSBW-RELATED"/>
    <property type="match status" value="1"/>
</dbReference>
<keyword evidence="3" id="KW-0808">Transferase</keyword>
<dbReference type="Pfam" id="PF13581">
    <property type="entry name" value="HATPase_c_2"/>
    <property type="match status" value="1"/>
</dbReference>
<name>A0A1G7HRC6_9BACT</name>
<accession>A0A1G7HRC6</accession>
<dbReference type="RefSeq" id="WP_083344324.1">
    <property type="nucleotide sequence ID" value="NZ_LT629690.1"/>
</dbReference>
<reference evidence="3 4" key="1">
    <citation type="submission" date="2016-10" db="EMBL/GenBank/DDBJ databases">
        <authorList>
            <person name="de Groot N.N."/>
        </authorList>
    </citation>
    <scope>NUCLEOTIDE SEQUENCE [LARGE SCALE GENOMIC DNA]</scope>
    <source>
        <strain evidence="3 4">GAS232</strain>
    </source>
</reference>
<evidence type="ECO:0000313" key="4">
    <source>
        <dbReference type="Proteomes" id="UP000182427"/>
    </source>
</evidence>
<sequence length="146" mass="15936">MPNTPTTRTTFTLPSTLDTVDRVEQEAESFANRAGFAEDDISNIAMAVREAAVNAVIHGNSYSSDKEVTASFEANDDDLVIRISDQGPGFNEEAIPDPLSPENILRGSGRGVFLMRAFMDEVHFRQLSPGTELTLIKHRIPAQDAA</sequence>
<dbReference type="CDD" id="cd16936">
    <property type="entry name" value="HATPase_RsbW-like"/>
    <property type="match status" value="1"/>
</dbReference>
<feature type="domain" description="Histidine kinase/HSP90-like ATPase" evidence="2">
    <location>
        <begin position="13"/>
        <end position="137"/>
    </location>
</feature>
<gene>
    <name evidence="3" type="ORF">SAMN05444167_1183</name>
</gene>
<keyword evidence="1" id="KW-0723">Serine/threonine-protein kinase</keyword>
<dbReference type="Proteomes" id="UP000182427">
    <property type="component" value="Chromosome I"/>
</dbReference>
<dbReference type="OrthoDB" id="9768808at2"/>
<dbReference type="InterPro" id="IPR003594">
    <property type="entry name" value="HATPase_dom"/>
</dbReference>
<keyword evidence="3" id="KW-0418">Kinase</keyword>
<dbReference type="Gene3D" id="3.30.565.10">
    <property type="entry name" value="Histidine kinase-like ATPase, C-terminal domain"/>
    <property type="match status" value="1"/>
</dbReference>
<evidence type="ECO:0000259" key="2">
    <source>
        <dbReference type="Pfam" id="PF13581"/>
    </source>
</evidence>